<sequence length="187" mass="21620">MTQKLFEKTSLPNNICVIDDKYISEETTTFYYRPIGNFMTDYHVEDANNNELYKHKYNSITGNSALLDPETDEKVFEFKSVGHLTKPSEIVITSMKDDKEIEKITSTEKNEIIEVKTVPLYKECFIYYGRKKENGILICKFSSSKFLFSFDFKIDIIPGVDTLFILLIIIQVFRSNQARNAAIYAAS</sequence>
<reference evidence="1 2" key="1">
    <citation type="submission" date="2016-08" db="EMBL/GenBank/DDBJ databases">
        <title>Genomes of anaerobic fungi encode conserved fungal cellulosomes for biomass hydrolysis.</title>
        <authorList>
            <consortium name="DOE Joint Genome Institute"/>
            <person name="Haitjema C.H."/>
            <person name="Gilmore S.P."/>
            <person name="Henske J.K."/>
            <person name="Solomon K.V."/>
            <person name="De Groot R."/>
            <person name="Kuo A."/>
            <person name="Mondo S.J."/>
            <person name="Salamov A.A."/>
            <person name="Labutti K."/>
            <person name="Zhao Z."/>
            <person name="Chiniquy J."/>
            <person name="Barry K."/>
            <person name="Brewer H.M."/>
            <person name="Purvine S.O."/>
            <person name="Wright A.T."/>
            <person name="Boxma B."/>
            <person name="Van Alen T."/>
            <person name="Hackstein J.H."/>
            <person name="Baker S.E."/>
            <person name="Grigoriev I.V."/>
            <person name="O'Malley M.A."/>
        </authorList>
    </citation>
    <scope>NUCLEOTIDE SEQUENCE [LARGE SCALE GENOMIC DNA]</scope>
    <source>
        <strain evidence="2">finn</strain>
    </source>
</reference>
<dbReference type="InterPro" id="IPR007612">
    <property type="entry name" value="LOR"/>
</dbReference>
<accession>A0A1Y1V510</accession>
<dbReference type="Pfam" id="PF04525">
    <property type="entry name" value="LOR"/>
    <property type="match status" value="1"/>
</dbReference>
<dbReference type="Proteomes" id="UP000193719">
    <property type="component" value="Unassembled WGS sequence"/>
</dbReference>
<dbReference type="OrthoDB" id="10441829at2759"/>
<name>A0A1Y1V510_9FUNG</name>
<keyword evidence="2" id="KW-1185">Reference proteome</keyword>
<evidence type="ECO:0000313" key="1">
    <source>
        <dbReference type="EMBL" id="ORX47375.1"/>
    </source>
</evidence>
<comment type="caution">
    <text evidence="1">The sequence shown here is derived from an EMBL/GenBank/DDBJ whole genome shotgun (WGS) entry which is preliminary data.</text>
</comment>
<reference evidence="1 2" key="2">
    <citation type="submission" date="2016-08" db="EMBL/GenBank/DDBJ databases">
        <title>Pervasive Adenine N6-methylation of Active Genes in Fungi.</title>
        <authorList>
            <consortium name="DOE Joint Genome Institute"/>
            <person name="Mondo S.J."/>
            <person name="Dannebaum R.O."/>
            <person name="Kuo R.C."/>
            <person name="Labutti K."/>
            <person name="Haridas S."/>
            <person name="Kuo A."/>
            <person name="Salamov A."/>
            <person name="Ahrendt S.R."/>
            <person name="Lipzen A."/>
            <person name="Sullivan W."/>
            <person name="Andreopoulos W.B."/>
            <person name="Clum A."/>
            <person name="Lindquist E."/>
            <person name="Daum C."/>
            <person name="Ramamoorthy G.K."/>
            <person name="Gryganskyi A."/>
            <person name="Culley D."/>
            <person name="Magnuson J.K."/>
            <person name="James T.Y."/>
            <person name="O'Malley M.A."/>
            <person name="Stajich J.E."/>
            <person name="Spatafora J.W."/>
            <person name="Visel A."/>
            <person name="Grigoriev I.V."/>
        </authorList>
    </citation>
    <scope>NUCLEOTIDE SEQUENCE [LARGE SCALE GENOMIC DNA]</scope>
    <source>
        <strain evidence="2">finn</strain>
    </source>
</reference>
<proteinExistence type="predicted"/>
<evidence type="ECO:0000313" key="2">
    <source>
        <dbReference type="Proteomes" id="UP000193719"/>
    </source>
</evidence>
<dbReference type="AlphaFoldDB" id="A0A1Y1V510"/>
<organism evidence="1 2">
    <name type="scientific">Piromyces finnis</name>
    <dbReference type="NCBI Taxonomy" id="1754191"/>
    <lineage>
        <taxon>Eukaryota</taxon>
        <taxon>Fungi</taxon>
        <taxon>Fungi incertae sedis</taxon>
        <taxon>Chytridiomycota</taxon>
        <taxon>Chytridiomycota incertae sedis</taxon>
        <taxon>Neocallimastigomycetes</taxon>
        <taxon>Neocallimastigales</taxon>
        <taxon>Neocallimastigaceae</taxon>
        <taxon>Piromyces</taxon>
    </lineage>
</organism>
<dbReference type="EMBL" id="MCFH01000031">
    <property type="protein sequence ID" value="ORX47375.1"/>
    <property type="molecule type" value="Genomic_DNA"/>
</dbReference>
<gene>
    <name evidence="1" type="ORF">BCR36DRAFT_371858</name>
</gene>
<protein>
    <submittedName>
        <fullName evidence="1">Uncharacterized protein</fullName>
    </submittedName>
</protein>